<evidence type="ECO:0000256" key="1">
    <source>
        <dbReference type="ARBA" id="ARBA00012494"/>
    </source>
</evidence>
<comment type="cofactor">
    <cofactor evidence="9">
        <name>Mg(2+)</name>
        <dbReference type="ChEBI" id="CHEBI:18420"/>
    </cofactor>
    <text evidence="9">Binds 2 Mg(2+) per subunit.</text>
</comment>
<dbReference type="GO" id="GO:0000166">
    <property type="term" value="F:nucleotide binding"/>
    <property type="evidence" value="ECO:0007669"/>
    <property type="project" value="UniProtKB-KW"/>
</dbReference>
<dbReference type="GO" id="GO:0046872">
    <property type="term" value="F:metal ion binding"/>
    <property type="evidence" value="ECO:0007669"/>
    <property type="project" value="UniProtKB-KW"/>
</dbReference>
<evidence type="ECO:0000256" key="8">
    <source>
        <dbReference type="ARBA" id="ARBA00048744"/>
    </source>
</evidence>
<evidence type="ECO:0000313" key="12">
    <source>
        <dbReference type="Proteomes" id="UP000680444"/>
    </source>
</evidence>
<proteinExistence type="predicted"/>
<evidence type="ECO:0000256" key="2">
    <source>
        <dbReference type="ARBA" id="ARBA00022484"/>
    </source>
</evidence>
<dbReference type="InterPro" id="IPR007096">
    <property type="entry name" value="RNA-dir_Rpol_cat_phage"/>
</dbReference>
<accession>A0A8S5L4W6</accession>
<dbReference type="GO" id="GO:0039694">
    <property type="term" value="P:viral RNA genome replication"/>
    <property type="evidence" value="ECO:0007669"/>
    <property type="project" value="InterPro"/>
</dbReference>
<dbReference type="EC" id="2.7.7.48" evidence="1"/>
<protein>
    <recommendedName>
        <fullName evidence="1">RNA-directed RNA polymerase</fullName>
        <ecNumber evidence="1">2.7.7.48</ecNumber>
    </recommendedName>
    <alternativeName>
        <fullName evidence="7">RNA replicase beta chain</fullName>
    </alternativeName>
</protein>
<evidence type="ECO:0000256" key="4">
    <source>
        <dbReference type="ARBA" id="ARBA00022695"/>
    </source>
</evidence>
<organism evidence="11 12">
    <name type="scientific">ssRNA phage SRR7976310_9</name>
    <dbReference type="NCBI Taxonomy" id="2786687"/>
    <lineage>
        <taxon>Viruses</taxon>
        <taxon>Riboviria</taxon>
        <taxon>Orthornavirae</taxon>
        <taxon>Lenarviricota</taxon>
        <taxon>Leviviricetes</taxon>
        <taxon>Winunavirus</taxon>
        <taxon>Winunavirus sp. 'asiadaptatum'</taxon>
    </lineage>
</organism>
<feature type="binding site" evidence="9">
    <location>
        <position position="313"/>
    </location>
    <ligand>
        <name>Mg(2+)</name>
        <dbReference type="ChEBI" id="CHEBI:18420"/>
        <label>2</label>
    </ligand>
</feature>
<name>A0A8S5L4W6_9VIRU</name>
<feature type="binding site" evidence="9">
    <location>
        <position position="405"/>
    </location>
    <ligand>
        <name>Mg(2+)</name>
        <dbReference type="ChEBI" id="CHEBI:18420"/>
        <label>2</label>
    </ligand>
</feature>
<dbReference type="InterPro" id="IPR005093">
    <property type="entry name" value="RNArep_beta"/>
</dbReference>
<reference evidence="11" key="1">
    <citation type="submission" date="2020-09" db="EMBL/GenBank/DDBJ databases">
        <title>Leviviricetes taxonomy.</title>
        <authorList>
            <person name="Stockdale S.R."/>
            <person name="Callanan J."/>
            <person name="Adriaenssens E.M."/>
            <person name="Kuhn J.H."/>
            <person name="Rumnieks J."/>
            <person name="Shkoporov A."/>
            <person name="Draper L.A."/>
            <person name="Ross P."/>
            <person name="Hill C."/>
        </authorList>
    </citation>
    <scope>NUCLEOTIDE SEQUENCE</scope>
</reference>
<evidence type="ECO:0000259" key="10">
    <source>
        <dbReference type="PROSITE" id="PS50522"/>
    </source>
</evidence>
<dbReference type="GeneID" id="80401046"/>
<dbReference type="GO" id="GO:0003968">
    <property type="term" value="F:RNA-directed RNA polymerase activity"/>
    <property type="evidence" value="ECO:0007669"/>
    <property type="project" value="UniProtKB-KW"/>
</dbReference>
<keyword evidence="5" id="KW-0547">Nucleotide-binding</keyword>
<keyword evidence="2 11" id="KW-0696">RNA-directed RNA polymerase</keyword>
<evidence type="ECO:0000256" key="9">
    <source>
        <dbReference type="PIRSR" id="PIRSR605093-1"/>
    </source>
</evidence>
<dbReference type="EMBL" id="BK014188">
    <property type="protein sequence ID" value="DAD52729.1"/>
    <property type="molecule type" value="Genomic_RNA"/>
</dbReference>
<evidence type="ECO:0000256" key="5">
    <source>
        <dbReference type="ARBA" id="ARBA00022741"/>
    </source>
</evidence>
<dbReference type="KEGG" id="vg:80401046"/>
<feature type="binding site" evidence="9">
    <location>
        <position position="406"/>
    </location>
    <ligand>
        <name>Mg(2+)</name>
        <dbReference type="ChEBI" id="CHEBI:18420"/>
        <label>2</label>
    </ligand>
</feature>
<keyword evidence="9" id="KW-0479">Metal-binding</keyword>
<dbReference type="RefSeq" id="YP_010771338.1">
    <property type="nucleotide sequence ID" value="NC_074559.1"/>
</dbReference>
<gene>
    <name evidence="11" type="primary">SRR7976310_9_3</name>
</gene>
<dbReference type="Proteomes" id="UP000680444">
    <property type="component" value="Segment"/>
</dbReference>
<keyword evidence="4" id="KW-0548">Nucleotidyltransferase</keyword>
<dbReference type="PROSITE" id="PS50522">
    <property type="entry name" value="RDRP_PHAGE"/>
    <property type="match status" value="1"/>
</dbReference>
<keyword evidence="9" id="KW-0460">Magnesium</keyword>
<keyword evidence="6" id="KW-0693">Viral RNA replication</keyword>
<feature type="domain" description="RdRp catalytic" evidence="10">
    <location>
        <begin position="298"/>
        <end position="437"/>
    </location>
</feature>
<evidence type="ECO:0000256" key="6">
    <source>
        <dbReference type="ARBA" id="ARBA00022953"/>
    </source>
</evidence>
<dbReference type="Pfam" id="PF03431">
    <property type="entry name" value="RNA_replicase_B"/>
    <property type="match status" value="1"/>
</dbReference>
<evidence type="ECO:0000256" key="7">
    <source>
        <dbReference type="ARBA" id="ARBA00030248"/>
    </source>
</evidence>
<keyword evidence="3" id="KW-0808">Transferase</keyword>
<evidence type="ECO:0000256" key="3">
    <source>
        <dbReference type="ARBA" id="ARBA00022679"/>
    </source>
</evidence>
<comment type="catalytic activity">
    <reaction evidence="8">
        <text>RNA(n) + a ribonucleoside 5'-triphosphate = RNA(n+1) + diphosphate</text>
        <dbReference type="Rhea" id="RHEA:21248"/>
        <dbReference type="Rhea" id="RHEA-COMP:14527"/>
        <dbReference type="Rhea" id="RHEA-COMP:17342"/>
        <dbReference type="ChEBI" id="CHEBI:33019"/>
        <dbReference type="ChEBI" id="CHEBI:61557"/>
        <dbReference type="ChEBI" id="CHEBI:140395"/>
        <dbReference type="EC" id="2.7.7.48"/>
    </reaction>
</comment>
<evidence type="ECO:0000313" key="11">
    <source>
        <dbReference type="EMBL" id="DAD52729.1"/>
    </source>
</evidence>
<sequence>MAGSEKPWYTPSIVAFLQIDAPGASGIPPVHFARDVHTLEQRLAHEGESFLTKTLPALGLKIDQALQGHVPLISSAFKKRGKTALPAFLSALLRRVFTDEGWVREKPCTICIRLLRQLCFWCKKLEKGYSDESLTRAMDEFIEIDKALPSSHHDIRHVEPLLAVSRVVIGRMFRNLGTLSDFNPKHGPGAVATGESVVDKRALNMSYTQLERVFRPIPWFRSLRDASEDPGAVLDRPKKLYGLSRTAFVPKDSSGPRTIGLEPPEYMWCQQAVKAWLYDHVTHPGLARGHVNFQDQTINREFARDWQNWETLDMSKASDRNSYALVRTLFKSTVPKLWAALHACRTPGTVLPDGRTIIYKKFAPMGSAVCFPVQACVYYALAVAALHLSGMPLLLACRSVYVYGDDLIVPTGSFPKLQPAFESVGLKFNANKCCTHGKFRESCGLDCYDGVSVTPVRAHCLYPDRATDFVRIVEHSNELYRSGYWGASAALRDEACKTFPLLEKLHLKQSHRADLPILCWASEPYDETVRYKTRNGITFVHGWQIKPKEMASPLVYEARHYRESLTRVGPVGALRYCPTTSSRRTLAKRYNGVFRKSKCVVVRHA</sequence>